<keyword evidence="3" id="KW-1185">Reference proteome</keyword>
<comment type="caution">
    <text evidence="2">The sequence shown here is derived from an EMBL/GenBank/DDBJ whole genome shotgun (WGS) entry which is preliminary data.</text>
</comment>
<reference evidence="3" key="1">
    <citation type="journal article" date="2019" name="Int. J. Syst. Evol. Microbiol.">
        <title>The Global Catalogue of Microorganisms (GCM) 10K type strain sequencing project: providing services to taxonomists for standard genome sequencing and annotation.</title>
        <authorList>
            <consortium name="The Broad Institute Genomics Platform"/>
            <consortium name="The Broad Institute Genome Sequencing Center for Infectious Disease"/>
            <person name="Wu L."/>
            <person name="Ma J."/>
        </authorList>
    </citation>
    <scope>NUCLEOTIDE SEQUENCE [LARGE SCALE GENOMIC DNA]</scope>
    <source>
        <strain evidence="3">JCM 18304</strain>
    </source>
</reference>
<dbReference type="Proteomes" id="UP001501570">
    <property type="component" value="Unassembled WGS sequence"/>
</dbReference>
<proteinExistence type="predicted"/>
<name>A0ABP9S6X5_9ACTN</name>
<evidence type="ECO:0000256" key="1">
    <source>
        <dbReference type="SAM" id="SignalP"/>
    </source>
</evidence>
<keyword evidence="1" id="KW-0732">Signal</keyword>
<feature type="signal peptide" evidence="1">
    <location>
        <begin position="1"/>
        <end position="35"/>
    </location>
</feature>
<evidence type="ECO:0000313" key="2">
    <source>
        <dbReference type="EMBL" id="GAA5192211.1"/>
    </source>
</evidence>
<sequence>MNTVRDRPPATPRRARPAGIAVALAAMTVATVALATGCAQTSSTNGPADPTLPSGGVTAAVPVSSLTCGTSPAITGGPLPDQDWAEVASCPIGAPHLASGAPAPSASPRPVTITHGDLGPLVAGLRQPDAPRSTGVCPAYLIALPTFWLVDRDDEAYQPHIPKNPCGQPAEAVVAALRGLGVT</sequence>
<protein>
    <submittedName>
        <fullName evidence="2">Uncharacterized protein</fullName>
    </submittedName>
</protein>
<dbReference type="RefSeq" id="WP_345633730.1">
    <property type="nucleotide sequence ID" value="NZ_BAABJQ010000017.1"/>
</dbReference>
<organism evidence="2 3">
    <name type="scientific">Rugosimonospora acidiphila</name>
    <dbReference type="NCBI Taxonomy" id="556531"/>
    <lineage>
        <taxon>Bacteria</taxon>
        <taxon>Bacillati</taxon>
        <taxon>Actinomycetota</taxon>
        <taxon>Actinomycetes</taxon>
        <taxon>Micromonosporales</taxon>
        <taxon>Micromonosporaceae</taxon>
        <taxon>Rugosimonospora</taxon>
    </lineage>
</organism>
<evidence type="ECO:0000313" key="3">
    <source>
        <dbReference type="Proteomes" id="UP001501570"/>
    </source>
</evidence>
<accession>A0ABP9S6X5</accession>
<feature type="chain" id="PRO_5046022014" evidence="1">
    <location>
        <begin position="36"/>
        <end position="183"/>
    </location>
</feature>
<gene>
    <name evidence="2" type="ORF">GCM10023322_51300</name>
</gene>
<dbReference type="EMBL" id="BAABJQ010000017">
    <property type="protein sequence ID" value="GAA5192211.1"/>
    <property type="molecule type" value="Genomic_DNA"/>
</dbReference>